<keyword evidence="6" id="KW-0143">Chaperone</keyword>
<proteinExistence type="inferred from homology"/>
<evidence type="ECO:0000256" key="4">
    <source>
        <dbReference type="ARBA" id="ARBA00019418"/>
    </source>
</evidence>
<dbReference type="PANTHER" id="PTHR39585">
    <property type="entry name" value="FAD ASSEMBLY FACTOR SDHE"/>
    <property type="match status" value="1"/>
</dbReference>
<dbReference type="InterPro" id="IPR005631">
    <property type="entry name" value="SDH"/>
</dbReference>
<dbReference type="RefSeq" id="WP_067649571.1">
    <property type="nucleotide sequence ID" value="NZ_CP015249.1"/>
</dbReference>
<evidence type="ECO:0000256" key="6">
    <source>
        <dbReference type="ARBA" id="ARBA00023186"/>
    </source>
</evidence>
<dbReference type="Gene3D" id="1.10.150.250">
    <property type="entry name" value="Flavinator of succinate dehydrogenase"/>
    <property type="match status" value="1"/>
</dbReference>
<dbReference type="PANTHER" id="PTHR39585:SF1">
    <property type="entry name" value="FAD ASSEMBLY FACTOR SDHE"/>
    <property type="match status" value="1"/>
</dbReference>
<evidence type="ECO:0000256" key="2">
    <source>
        <dbReference type="ARBA" id="ARBA00004496"/>
    </source>
</evidence>
<sequence>MATDAMLNRLRWRCRRGTRELDQLLGGWLDAHAASGDAELLGTFDAMLDVPDPDLWDWLVARRPPEPRFAAIVDAIRTRHRI</sequence>
<evidence type="ECO:0000256" key="5">
    <source>
        <dbReference type="ARBA" id="ARBA00022490"/>
    </source>
</evidence>
<dbReference type="InterPro" id="IPR036714">
    <property type="entry name" value="SDH_sf"/>
</dbReference>
<comment type="function">
    <text evidence="1">An FAD assembly protein, which accelerates covalent attachment of the cofactor into other proteins. Plays an essential role in the assembly of succinate dehydrogenase (SDH, respiratory complex II), an enzyme complex that is a component of both the tricarboxylic acid cycle and the electron transport chain, and which couples the oxidation of succinate to fumarate with the reduction of ubiquinone (coenzyme Q) to ubiquinol. Required for flavinylation (covalent attachment of FAD) of the flavoprotein subunit SdhA of SDH and other flavinylated proteins as well.</text>
</comment>
<dbReference type="InterPro" id="IPR050531">
    <property type="entry name" value="SdhE_FAD_assembly_factor"/>
</dbReference>
<evidence type="ECO:0000256" key="1">
    <source>
        <dbReference type="ARBA" id="ARBA00003135"/>
    </source>
</evidence>
<dbReference type="AlphaFoldDB" id="A0A167H6B0"/>
<dbReference type="KEGG" id="dko:I596_3152"/>
<evidence type="ECO:0000256" key="3">
    <source>
        <dbReference type="ARBA" id="ARBA00008571"/>
    </source>
</evidence>
<dbReference type="GO" id="GO:0006105">
    <property type="term" value="P:succinate metabolic process"/>
    <property type="evidence" value="ECO:0007669"/>
    <property type="project" value="TreeGrafter"/>
</dbReference>
<name>A0A167H6B0_9GAMM</name>
<protein>
    <recommendedName>
        <fullName evidence="4">FAD assembly factor SdhE</fullName>
    </recommendedName>
</protein>
<dbReference type="SUPFAM" id="SSF109910">
    <property type="entry name" value="YgfY-like"/>
    <property type="match status" value="1"/>
</dbReference>
<dbReference type="GO" id="GO:0005737">
    <property type="term" value="C:cytoplasm"/>
    <property type="evidence" value="ECO:0007669"/>
    <property type="project" value="UniProtKB-SubCell"/>
</dbReference>
<evidence type="ECO:0000313" key="8">
    <source>
        <dbReference type="Proteomes" id="UP000076830"/>
    </source>
</evidence>
<evidence type="ECO:0000313" key="7">
    <source>
        <dbReference type="EMBL" id="ANB19142.1"/>
    </source>
</evidence>
<keyword evidence="8" id="KW-1185">Reference proteome</keyword>
<keyword evidence="5" id="KW-0963">Cytoplasm</keyword>
<gene>
    <name evidence="7" type="ORF">I596_3152</name>
</gene>
<dbReference type="Pfam" id="PF03937">
    <property type="entry name" value="Sdh5"/>
    <property type="match status" value="1"/>
</dbReference>
<dbReference type="EMBL" id="CP015249">
    <property type="protein sequence ID" value="ANB19142.1"/>
    <property type="molecule type" value="Genomic_DNA"/>
</dbReference>
<accession>A0A167H6B0</accession>
<comment type="similarity">
    <text evidence="3">Belongs to the SdhE FAD assembly factor family.</text>
</comment>
<organism evidence="7 8">
    <name type="scientific">Dokdonella koreensis DS-123</name>
    <dbReference type="NCBI Taxonomy" id="1300342"/>
    <lineage>
        <taxon>Bacteria</taxon>
        <taxon>Pseudomonadati</taxon>
        <taxon>Pseudomonadota</taxon>
        <taxon>Gammaproteobacteria</taxon>
        <taxon>Lysobacterales</taxon>
        <taxon>Rhodanobacteraceae</taxon>
        <taxon>Dokdonella</taxon>
    </lineage>
</organism>
<comment type="subcellular location">
    <subcellularLocation>
        <location evidence="2">Cytoplasm</location>
    </subcellularLocation>
</comment>
<dbReference type="Proteomes" id="UP000076830">
    <property type="component" value="Chromosome"/>
</dbReference>
<dbReference type="STRING" id="1300342.I596_3152"/>
<reference evidence="7 8" key="1">
    <citation type="submission" date="2016-04" db="EMBL/GenBank/DDBJ databases">
        <title>Complete genome sequence of Dokdonella koreensis DS-123T.</title>
        <authorList>
            <person name="Kim J.F."/>
            <person name="Lee H."/>
            <person name="Kwak M.-J."/>
        </authorList>
    </citation>
    <scope>NUCLEOTIDE SEQUENCE [LARGE SCALE GENOMIC DNA]</scope>
    <source>
        <strain evidence="7 8">DS-123</strain>
    </source>
</reference>